<evidence type="ECO:0000313" key="1">
    <source>
        <dbReference type="EMBL" id="MBW0517891.1"/>
    </source>
</evidence>
<evidence type="ECO:0000313" key="2">
    <source>
        <dbReference type="Proteomes" id="UP000765509"/>
    </source>
</evidence>
<reference evidence="1" key="1">
    <citation type="submission" date="2021-03" db="EMBL/GenBank/DDBJ databases">
        <title>Draft genome sequence of rust myrtle Austropuccinia psidii MF-1, a brazilian biotype.</title>
        <authorList>
            <person name="Quecine M.C."/>
            <person name="Pachon D.M.R."/>
            <person name="Bonatelli M.L."/>
            <person name="Correr F.H."/>
            <person name="Franceschini L.M."/>
            <person name="Leite T.F."/>
            <person name="Margarido G.R.A."/>
            <person name="Almeida C.A."/>
            <person name="Ferrarezi J.A."/>
            <person name="Labate C.A."/>
        </authorList>
    </citation>
    <scope>NUCLEOTIDE SEQUENCE</scope>
    <source>
        <strain evidence="1">MF-1</strain>
    </source>
</reference>
<dbReference type="Proteomes" id="UP000765509">
    <property type="component" value="Unassembled WGS sequence"/>
</dbReference>
<gene>
    <name evidence="1" type="ORF">O181_057606</name>
</gene>
<dbReference type="EMBL" id="AVOT02026244">
    <property type="protein sequence ID" value="MBW0517891.1"/>
    <property type="molecule type" value="Genomic_DNA"/>
</dbReference>
<dbReference type="AlphaFoldDB" id="A0A9Q3E8M9"/>
<sequence length="121" mass="14160">MPEAQKLPDLSSLTMKQNSQLVARVDKQAETIHQFSLIAERIQPCLTIDGGNFNAWSRNMTDTWDNFFMGDTEYFTSIECNNDYQRILIAMSFLHHRIERSFFNQSLPDYGFPTLEQHINH</sequence>
<proteinExistence type="predicted"/>
<name>A0A9Q3E8M9_9BASI</name>
<comment type="caution">
    <text evidence="1">The sequence shown here is derived from an EMBL/GenBank/DDBJ whole genome shotgun (WGS) entry which is preliminary data.</text>
</comment>
<accession>A0A9Q3E8M9</accession>
<protein>
    <submittedName>
        <fullName evidence="1">Uncharacterized protein</fullName>
    </submittedName>
</protein>
<keyword evidence="2" id="KW-1185">Reference proteome</keyword>
<organism evidence="1 2">
    <name type="scientific">Austropuccinia psidii MF-1</name>
    <dbReference type="NCBI Taxonomy" id="1389203"/>
    <lineage>
        <taxon>Eukaryota</taxon>
        <taxon>Fungi</taxon>
        <taxon>Dikarya</taxon>
        <taxon>Basidiomycota</taxon>
        <taxon>Pucciniomycotina</taxon>
        <taxon>Pucciniomycetes</taxon>
        <taxon>Pucciniales</taxon>
        <taxon>Sphaerophragmiaceae</taxon>
        <taxon>Austropuccinia</taxon>
    </lineage>
</organism>